<organism evidence="8 9">
    <name type="scientific">Nonomuraea spiralis</name>
    <dbReference type="NCBI Taxonomy" id="46182"/>
    <lineage>
        <taxon>Bacteria</taxon>
        <taxon>Bacillati</taxon>
        <taxon>Actinomycetota</taxon>
        <taxon>Actinomycetes</taxon>
        <taxon>Streptosporangiales</taxon>
        <taxon>Streptosporangiaceae</taxon>
        <taxon>Nonomuraea</taxon>
    </lineage>
</organism>
<dbReference type="Gene3D" id="3.90.79.10">
    <property type="entry name" value="Nucleoside Triphosphate Pyrophosphohydrolase"/>
    <property type="match status" value="1"/>
</dbReference>
<dbReference type="PROSITE" id="PS51462">
    <property type="entry name" value="NUDIX"/>
    <property type="match status" value="1"/>
</dbReference>
<evidence type="ECO:0000256" key="3">
    <source>
        <dbReference type="ARBA" id="ARBA00022801"/>
    </source>
</evidence>
<proteinExistence type="inferred from homology"/>
<accession>A0ABV5IVQ1</accession>
<evidence type="ECO:0000256" key="1">
    <source>
        <dbReference type="ARBA" id="ARBA00001946"/>
    </source>
</evidence>
<reference evidence="8 9" key="1">
    <citation type="submission" date="2024-09" db="EMBL/GenBank/DDBJ databases">
        <authorList>
            <person name="Sun Q."/>
            <person name="Mori K."/>
        </authorList>
    </citation>
    <scope>NUCLEOTIDE SEQUENCE [LARGE SCALE GENOMIC DNA]</scope>
    <source>
        <strain evidence="8 9">CCM 3426</strain>
    </source>
</reference>
<evidence type="ECO:0000256" key="2">
    <source>
        <dbReference type="ARBA" id="ARBA00005582"/>
    </source>
</evidence>
<dbReference type="PRINTS" id="PR00502">
    <property type="entry name" value="NUDIXFAMILY"/>
</dbReference>
<evidence type="ECO:0000256" key="5">
    <source>
        <dbReference type="RuleBase" id="RU003476"/>
    </source>
</evidence>
<dbReference type="InterPro" id="IPR020084">
    <property type="entry name" value="NUDIX_hydrolase_CS"/>
</dbReference>
<dbReference type="PANTHER" id="PTHR43046:SF12">
    <property type="entry name" value="GDP-MANNOSE MANNOSYL HYDROLASE"/>
    <property type="match status" value="1"/>
</dbReference>
<evidence type="ECO:0000259" key="7">
    <source>
        <dbReference type="PROSITE" id="PS51462"/>
    </source>
</evidence>
<comment type="caution">
    <text evidence="8">The sequence shown here is derived from an EMBL/GenBank/DDBJ whole genome shotgun (WGS) entry which is preliminary data.</text>
</comment>
<comment type="cofactor">
    <cofactor evidence="1">
        <name>Mg(2+)</name>
        <dbReference type="ChEBI" id="CHEBI:18420"/>
    </cofactor>
</comment>
<gene>
    <name evidence="8" type="ORF">ACFFV7_46275</name>
</gene>
<dbReference type="PROSITE" id="PS00893">
    <property type="entry name" value="NUDIX_BOX"/>
    <property type="match status" value="1"/>
</dbReference>
<keyword evidence="3 5" id="KW-0378">Hydrolase</keyword>
<evidence type="ECO:0000313" key="9">
    <source>
        <dbReference type="Proteomes" id="UP001589647"/>
    </source>
</evidence>
<sequence length="215" mass="24017">MRTRQGARTVLLDPDDRLLMIRVQNDGVIVVPGHPAPAFFWILPGGGLEPGETFSQAARRELFEETGLTDVDWGPCLWIRDVDAYWSGRPVHAQERFFLARIHNDQSISRRHMEPAEHDSIIEHRWWPLGELIAAQATQTFFPPGLPKLLGDVLNGSGRLPSEPTDWGRSWSGSPQVAEGLPRPLASSCGDQSGRRARTTSQPFGAFMERRRSGS</sequence>
<feature type="region of interest" description="Disordered" evidence="6">
    <location>
        <begin position="161"/>
        <end position="215"/>
    </location>
</feature>
<protein>
    <submittedName>
        <fullName evidence="8">NUDIX hydrolase</fullName>
    </submittedName>
</protein>
<dbReference type="InterPro" id="IPR015797">
    <property type="entry name" value="NUDIX_hydrolase-like_dom_sf"/>
</dbReference>
<evidence type="ECO:0000256" key="6">
    <source>
        <dbReference type="SAM" id="MobiDB-lite"/>
    </source>
</evidence>
<dbReference type="CDD" id="cd04685">
    <property type="entry name" value="NUDIX_Hydrolase"/>
    <property type="match status" value="1"/>
</dbReference>
<evidence type="ECO:0000256" key="4">
    <source>
        <dbReference type="ARBA" id="ARBA00022842"/>
    </source>
</evidence>
<dbReference type="SUPFAM" id="SSF55811">
    <property type="entry name" value="Nudix"/>
    <property type="match status" value="1"/>
</dbReference>
<evidence type="ECO:0000313" key="8">
    <source>
        <dbReference type="EMBL" id="MFB9208658.1"/>
    </source>
</evidence>
<keyword evidence="4" id="KW-0460">Magnesium</keyword>
<name>A0ABV5IVQ1_9ACTN</name>
<dbReference type="InterPro" id="IPR020476">
    <property type="entry name" value="Nudix_hydrolase"/>
</dbReference>
<dbReference type="Pfam" id="PF00293">
    <property type="entry name" value="NUDIX"/>
    <property type="match status" value="1"/>
</dbReference>
<dbReference type="RefSeq" id="WP_268246060.1">
    <property type="nucleotide sequence ID" value="NZ_BMRC01000005.1"/>
</dbReference>
<keyword evidence="9" id="KW-1185">Reference proteome</keyword>
<dbReference type="PANTHER" id="PTHR43046">
    <property type="entry name" value="GDP-MANNOSE MANNOSYL HYDROLASE"/>
    <property type="match status" value="1"/>
</dbReference>
<dbReference type="EMBL" id="JBHMEI010000078">
    <property type="protein sequence ID" value="MFB9208658.1"/>
    <property type="molecule type" value="Genomic_DNA"/>
</dbReference>
<feature type="domain" description="Nudix hydrolase" evidence="7">
    <location>
        <begin position="2"/>
        <end position="150"/>
    </location>
</feature>
<dbReference type="Proteomes" id="UP001589647">
    <property type="component" value="Unassembled WGS sequence"/>
</dbReference>
<dbReference type="GO" id="GO:0016787">
    <property type="term" value="F:hydrolase activity"/>
    <property type="evidence" value="ECO:0007669"/>
    <property type="project" value="UniProtKB-KW"/>
</dbReference>
<comment type="similarity">
    <text evidence="2 5">Belongs to the Nudix hydrolase family.</text>
</comment>
<dbReference type="InterPro" id="IPR000086">
    <property type="entry name" value="NUDIX_hydrolase_dom"/>
</dbReference>